<keyword evidence="1" id="KW-0472">Membrane</keyword>
<protein>
    <submittedName>
        <fullName evidence="2">Cyclic nucleotide-binding protein</fullName>
    </submittedName>
</protein>
<proteinExistence type="predicted"/>
<name>A0A0Q0CPY9_PSESX</name>
<organism evidence="2 3">
    <name type="scientific">Pseudomonas syringae pv. spinaceae</name>
    <dbReference type="NCBI Taxonomy" id="264459"/>
    <lineage>
        <taxon>Bacteria</taxon>
        <taxon>Pseudomonadati</taxon>
        <taxon>Pseudomonadota</taxon>
        <taxon>Gammaproteobacteria</taxon>
        <taxon>Pseudomonadales</taxon>
        <taxon>Pseudomonadaceae</taxon>
        <taxon>Pseudomonas</taxon>
        <taxon>Pseudomonas syringae</taxon>
    </lineage>
</organism>
<feature type="transmembrane region" description="Helical" evidence="1">
    <location>
        <begin position="105"/>
        <end position="123"/>
    </location>
</feature>
<feature type="transmembrane region" description="Helical" evidence="1">
    <location>
        <begin position="138"/>
        <end position="156"/>
    </location>
</feature>
<keyword evidence="1" id="KW-0812">Transmembrane</keyword>
<dbReference type="Proteomes" id="UP000050384">
    <property type="component" value="Unassembled WGS sequence"/>
</dbReference>
<keyword evidence="1" id="KW-1133">Transmembrane helix</keyword>
<gene>
    <name evidence="2" type="ORF">ALO94_200838</name>
</gene>
<feature type="transmembrane region" description="Helical" evidence="1">
    <location>
        <begin position="12"/>
        <end position="31"/>
    </location>
</feature>
<reference evidence="2 3" key="1">
    <citation type="submission" date="2015-09" db="EMBL/GenBank/DDBJ databases">
        <title>Genome announcement of multiple Pseudomonas syringae strains.</title>
        <authorList>
            <person name="Thakur S."/>
            <person name="Wang P.W."/>
            <person name="Gong Y."/>
            <person name="Weir B.S."/>
            <person name="Guttman D.S."/>
        </authorList>
    </citation>
    <scope>NUCLEOTIDE SEQUENCE [LARGE SCALE GENOMIC DNA]</scope>
    <source>
        <strain evidence="2 3">ICMP16929</strain>
    </source>
</reference>
<dbReference type="EMBL" id="LJRI01000271">
    <property type="protein sequence ID" value="KPZ07983.1"/>
    <property type="molecule type" value="Genomic_DNA"/>
</dbReference>
<evidence type="ECO:0000313" key="2">
    <source>
        <dbReference type="EMBL" id="KPZ07983.1"/>
    </source>
</evidence>
<sequence>MGNSSLLHRFCGWSALGGAVCALCLLVRIGFGRGADYTACCRGGEAQTRRKIGCAVIFVVNGFFSAVFFRTVLFRTFDHVAVGITLTLATVAATTLTAGTAARTITFAAIVAILIVVVGLFVVEQHFLFFAHGNRSLFGPWLTFFTRCARLAFFAWRAFRALLTRQVHGRTGLGCGGDCVQRVAQFADRTIFTGFTRLALTGCTGRTLFAWR</sequence>
<accession>A0A0Q0CPY9</accession>
<feature type="transmembrane region" description="Helical" evidence="1">
    <location>
        <begin position="79"/>
        <end position="98"/>
    </location>
</feature>
<dbReference type="AlphaFoldDB" id="A0A0Q0CPY9"/>
<evidence type="ECO:0000256" key="1">
    <source>
        <dbReference type="SAM" id="Phobius"/>
    </source>
</evidence>
<evidence type="ECO:0000313" key="3">
    <source>
        <dbReference type="Proteomes" id="UP000050384"/>
    </source>
</evidence>
<comment type="caution">
    <text evidence="2">The sequence shown here is derived from an EMBL/GenBank/DDBJ whole genome shotgun (WGS) entry which is preliminary data.</text>
</comment>
<feature type="transmembrane region" description="Helical" evidence="1">
    <location>
        <begin position="52"/>
        <end position="73"/>
    </location>
</feature>